<sequence>MVLSQHKIILLACQNLFRQTIILKRLFIPADLHVQRSADIA</sequence>
<name>T0JYT6_COLGC</name>
<proteinExistence type="predicted"/>
<dbReference type="EMBL" id="AMYD01002629">
    <property type="protein sequence ID" value="EQB48412.1"/>
    <property type="molecule type" value="Genomic_DNA"/>
</dbReference>
<gene>
    <name evidence="1" type="ORF">CGLO_12358</name>
</gene>
<accession>T0JYT6</accession>
<evidence type="ECO:0000313" key="2">
    <source>
        <dbReference type="Proteomes" id="UP000015530"/>
    </source>
</evidence>
<dbReference type="AlphaFoldDB" id="T0JYT6"/>
<organism evidence="1 2">
    <name type="scientific">Colletotrichum gloeosporioides (strain Cg-14)</name>
    <name type="common">Anthracnose fungus</name>
    <name type="synonym">Glomerella cingulata</name>
    <dbReference type="NCBI Taxonomy" id="1237896"/>
    <lineage>
        <taxon>Eukaryota</taxon>
        <taxon>Fungi</taxon>
        <taxon>Dikarya</taxon>
        <taxon>Ascomycota</taxon>
        <taxon>Pezizomycotina</taxon>
        <taxon>Sordariomycetes</taxon>
        <taxon>Hypocreomycetidae</taxon>
        <taxon>Glomerellales</taxon>
        <taxon>Glomerellaceae</taxon>
        <taxon>Colletotrichum</taxon>
        <taxon>Colletotrichum gloeosporioides species complex</taxon>
    </lineage>
</organism>
<reference evidence="2" key="1">
    <citation type="journal article" date="2013" name="Mol. Plant Microbe Interact.">
        <title>Global aspects of pacC regulation of pathogenicity genes in Colletotrichum gloeosporioides as revealed by transcriptome analysis.</title>
        <authorList>
            <person name="Alkan N."/>
            <person name="Meng X."/>
            <person name="Friedlander G."/>
            <person name="Reuveni E."/>
            <person name="Sukno S."/>
            <person name="Sherman A."/>
            <person name="Thon M."/>
            <person name="Fluhr R."/>
            <person name="Prusky D."/>
        </authorList>
    </citation>
    <scope>NUCLEOTIDE SEQUENCE [LARGE SCALE GENOMIC DNA]</scope>
    <source>
        <strain evidence="2">Cg-14</strain>
    </source>
</reference>
<protein>
    <submittedName>
        <fullName evidence="1">Uncharacterized protein</fullName>
    </submittedName>
</protein>
<dbReference type="Proteomes" id="UP000015530">
    <property type="component" value="Unassembled WGS sequence"/>
</dbReference>
<dbReference type="HOGENOM" id="CLU_3279423_0_0_1"/>
<evidence type="ECO:0000313" key="1">
    <source>
        <dbReference type="EMBL" id="EQB48412.1"/>
    </source>
</evidence>
<comment type="caution">
    <text evidence="1">The sequence shown here is derived from an EMBL/GenBank/DDBJ whole genome shotgun (WGS) entry which is preliminary data.</text>
</comment>